<evidence type="ECO:0000256" key="2">
    <source>
        <dbReference type="ARBA" id="ARBA00022737"/>
    </source>
</evidence>
<accession>C5M9J5</accession>
<proteinExistence type="predicted"/>
<dbReference type="VEuPathDB" id="FungiDB:CTRG_02157"/>
<evidence type="ECO:0000256" key="1">
    <source>
        <dbReference type="ARBA" id="ARBA00022614"/>
    </source>
</evidence>
<sequence>MATNPIDLKCISQMFFSRLTFLKVNQNLDSEELHLLPRNLKVFLGGILKTSLLQMKLEFPQTLEKLYLEVDCRDGDRDLECEFDIAHLINLNDARIEPPSDHSGLITRTSMPGFWKLPKNLKKLCISHNRMISGKLETVCTSLMELKIEERYAGDNKDFIQGLSIPESVKVLSIPYFFLSYKKELVSLDYLKDHPQLRNRVKFPDGLIKLTITGHNDIRRTMVLDFHVNKLPKLEELSLLFPGHVNVFGKFPKTIKKFIQHNYPCFSIGTMMSVKTFDMNKFKEMESLTEIKLENVYKRNKCHYKVPASLRRFSYLESELTRVHIDAPKLEYLNLSKNKFYHPDNVKFVLPDNLKQLILQKCSIFEFSPALPENLHYLDLTDNKLRAIENLPDNLKELKCESNRLGESDSVSTFPTGLVRLNLRNNRDLTGKHIETSNLSQCHNLRFLDLSGAKLEKLNLDSLPGGLQKIDLSSCQLSSLDGSFLRFQALEELYLSLNELGGYFHNAFKNHGSLFGSKIKIVNVSGNRLQPIEVKLLQNELSTKPSFKNLIFDRDLAKQPVPRSNPPDEVVNLGTPLDSNRPKKQRKLNQ</sequence>
<dbReference type="HOGENOM" id="CLU_021918_1_0_1"/>
<dbReference type="PROSITE" id="PS51450">
    <property type="entry name" value="LRR"/>
    <property type="match status" value="1"/>
</dbReference>
<dbReference type="InterPro" id="IPR001611">
    <property type="entry name" value="Leu-rich_rpt"/>
</dbReference>
<dbReference type="PANTHER" id="PTHR45712">
    <property type="entry name" value="AGAP008170-PA"/>
    <property type="match status" value="1"/>
</dbReference>
<dbReference type="InterPro" id="IPR032675">
    <property type="entry name" value="LRR_dom_sf"/>
</dbReference>
<dbReference type="InterPro" id="IPR050333">
    <property type="entry name" value="SLRP"/>
</dbReference>
<reference evidence="4 5" key="1">
    <citation type="journal article" date="2009" name="Nature">
        <title>Evolution of pathogenicity and sexual reproduction in eight Candida genomes.</title>
        <authorList>
            <person name="Butler G."/>
            <person name="Rasmussen M.D."/>
            <person name="Lin M.F."/>
            <person name="Santos M.A."/>
            <person name="Sakthikumar S."/>
            <person name="Munro C.A."/>
            <person name="Rheinbay E."/>
            <person name="Grabherr M."/>
            <person name="Forche A."/>
            <person name="Reedy J.L."/>
            <person name="Agrafioti I."/>
            <person name="Arnaud M.B."/>
            <person name="Bates S."/>
            <person name="Brown A.J."/>
            <person name="Brunke S."/>
            <person name="Costanzo M.C."/>
            <person name="Fitzpatrick D.A."/>
            <person name="de Groot P.W."/>
            <person name="Harris D."/>
            <person name="Hoyer L.L."/>
            <person name="Hube B."/>
            <person name="Klis F.M."/>
            <person name="Kodira C."/>
            <person name="Lennard N."/>
            <person name="Logue M.E."/>
            <person name="Martin R."/>
            <person name="Neiman A.M."/>
            <person name="Nikolaou E."/>
            <person name="Quail M.A."/>
            <person name="Quinn J."/>
            <person name="Santos M.C."/>
            <person name="Schmitzberger F.F."/>
            <person name="Sherlock G."/>
            <person name="Shah P."/>
            <person name="Silverstein K.A."/>
            <person name="Skrzypek M.S."/>
            <person name="Soll D."/>
            <person name="Staggs R."/>
            <person name="Stansfield I."/>
            <person name="Stumpf M.P."/>
            <person name="Sudbery P.E."/>
            <person name="Srikantha T."/>
            <person name="Zeng Q."/>
            <person name="Berman J."/>
            <person name="Berriman M."/>
            <person name="Heitman J."/>
            <person name="Gow N.A."/>
            <person name="Lorenz M.C."/>
            <person name="Birren B.W."/>
            <person name="Kellis M."/>
            <person name="Cuomo C.A."/>
        </authorList>
    </citation>
    <scope>NUCLEOTIDE SEQUENCE [LARGE SCALE GENOMIC DNA]</scope>
    <source>
        <strain evidence="5">ATCC MYA-3404 / T1</strain>
    </source>
</reference>
<dbReference type="EMBL" id="GG692397">
    <property type="protein sequence ID" value="EER33339.1"/>
    <property type="molecule type" value="Genomic_DNA"/>
</dbReference>
<keyword evidence="2" id="KW-0677">Repeat</keyword>
<dbReference type="Proteomes" id="UP000002037">
    <property type="component" value="Unassembled WGS sequence"/>
</dbReference>
<dbReference type="AlphaFoldDB" id="C5M9J5"/>
<dbReference type="Gene3D" id="3.80.10.10">
    <property type="entry name" value="Ribonuclease Inhibitor"/>
    <property type="match status" value="2"/>
</dbReference>
<name>C5M9J5_CANTT</name>
<feature type="region of interest" description="Disordered" evidence="3">
    <location>
        <begin position="558"/>
        <end position="590"/>
    </location>
</feature>
<evidence type="ECO:0000313" key="4">
    <source>
        <dbReference type="EMBL" id="EER33339.1"/>
    </source>
</evidence>
<keyword evidence="1" id="KW-0433">Leucine-rich repeat</keyword>
<keyword evidence="5" id="KW-1185">Reference proteome</keyword>
<dbReference type="PANTHER" id="PTHR45712:SF22">
    <property type="entry name" value="INSULIN-LIKE GROWTH FACTOR-BINDING PROTEIN COMPLEX ACID LABILE SUBUNIT"/>
    <property type="match status" value="1"/>
</dbReference>
<evidence type="ECO:0000313" key="5">
    <source>
        <dbReference type="Proteomes" id="UP000002037"/>
    </source>
</evidence>
<dbReference type="GeneID" id="8296291"/>
<dbReference type="OrthoDB" id="6334211at2759"/>
<evidence type="ECO:0000256" key="3">
    <source>
        <dbReference type="SAM" id="MobiDB-lite"/>
    </source>
</evidence>
<dbReference type="KEGG" id="ctp:CTRG_02157"/>
<dbReference type="SUPFAM" id="SSF52058">
    <property type="entry name" value="L domain-like"/>
    <property type="match status" value="1"/>
</dbReference>
<gene>
    <name evidence="4" type="ORF">CTRG_02157</name>
</gene>
<organism evidence="4 5">
    <name type="scientific">Candida tropicalis (strain ATCC MYA-3404 / T1)</name>
    <name type="common">Yeast</name>
    <dbReference type="NCBI Taxonomy" id="294747"/>
    <lineage>
        <taxon>Eukaryota</taxon>
        <taxon>Fungi</taxon>
        <taxon>Dikarya</taxon>
        <taxon>Ascomycota</taxon>
        <taxon>Saccharomycotina</taxon>
        <taxon>Pichiomycetes</taxon>
        <taxon>Debaryomycetaceae</taxon>
        <taxon>Candida/Lodderomyces clade</taxon>
        <taxon>Candida</taxon>
    </lineage>
</organism>
<protein>
    <submittedName>
        <fullName evidence="4">Uncharacterized protein</fullName>
    </submittedName>
</protein>
<dbReference type="RefSeq" id="XP_002547860.1">
    <property type="nucleotide sequence ID" value="XM_002547814.1"/>
</dbReference>